<dbReference type="Gene3D" id="3.30.70.250">
    <property type="entry name" value="Malonyl-CoA ACP transacylase, ACP-binding"/>
    <property type="match status" value="1"/>
</dbReference>
<gene>
    <name evidence="6" type="ORF">OG549_26590</name>
</gene>
<evidence type="ECO:0000256" key="2">
    <source>
        <dbReference type="ARBA" id="ARBA00022679"/>
    </source>
</evidence>
<evidence type="ECO:0000256" key="3">
    <source>
        <dbReference type="ARBA" id="ARBA00023315"/>
    </source>
</evidence>
<dbReference type="GO" id="GO:0004314">
    <property type="term" value="F:[acyl-carrier-protein] S-malonyltransferase activity"/>
    <property type="evidence" value="ECO:0007669"/>
    <property type="project" value="UniProtKB-EC"/>
</dbReference>
<dbReference type="Gene3D" id="3.40.366.10">
    <property type="entry name" value="Malonyl-Coenzyme A Acyl Carrier Protein, domain 2"/>
    <property type="match status" value="1"/>
</dbReference>
<dbReference type="Pfam" id="PF21124">
    <property type="entry name" value="VinK_C"/>
    <property type="match status" value="1"/>
</dbReference>
<dbReference type="InterPro" id="IPR049416">
    <property type="entry name" value="VinK-like_small"/>
</dbReference>
<proteinExistence type="predicted"/>
<dbReference type="InterPro" id="IPR016035">
    <property type="entry name" value="Acyl_Trfase/lysoPLipase"/>
</dbReference>
<evidence type="ECO:0000256" key="1">
    <source>
        <dbReference type="ARBA" id="ARBA00013258"/>
    </source>
</evidence>
<dbReference type="InterPro" id="IPR050858">
    <property type="entry name" value="Mal-CoA-ACP_Trans/PKS_FabD"/>
</dbReference>
<dbReference type="EMBL" id="CP108318">
    <property type="protein sequence ID" value="WTW63921.1"/>
    <property type="molecule type" value="Genomic_DNA"/>
</dbReference>
<protein>
    <recommendedName>
        <fullName evidence="1">[acyl-carrier-protein] S-malonyltransferase</fullName>
        <ecNumber evidence="1">2.3.1.39</ecNumber>
    </recommendedName>
</protein>
<evidence type="ECO:0000259" key="5">
    <source>
        <dbReference type="Pfam" id="PF21124"/>
    </source>
</evidence>
<dbReference type="InterPro" id="IPR001227">
    <property type="entry name" value="Ac_transferase_dom_sf"/>
</dbReference>
<comment type="catalytic activity">
    <reaction evidence="4">
        <text>holo-[ACP] + malonyl-CoA = malonyl-[ACP] + CoA</text>
        <dbReference type="Rhea" id="RHEA:41792"/>
        <dbReference type="Rhea" id="RHEA-COMP:9623"/>
        <dbReference type="Rhea" id="RHEA-COMP:9685"/>
        <dbReference type="ChEBI" id="CHEBI:57287"/>
        <dbReference type="ChEBI" id="CHEBI:57384"/>
        <dbReference type="ChEBI" id="CHEBI:64479"/>
        <dbReference type="ChEBI" id="CHEBI:78449"/>
        <dbReference type="EC" id="2.3.1.39"/>
    </reaction>
</comment>
<accession>A0AAU2V9Y0</accession>
<evidence type="ECO:0000313" key="6">
    <source>
        <dbReference type="EMBL" id="WTW63921.1"/>
    </source>
</evidence>
<dbReference type="GO" id="GO:0005829">
    <property type="term" value="C:cytosol"/>
    <property type="evidence" value="ECO:0007669"/>
    <property type="project" value="TreeGrafter"/>
</dbReference>
<organism evidence="6">
    <name type="scientific">Streptomyces sp. NBC_00003</name>
    <dbReference type="NCBI Taxonomy" id="2903608"/>
    <lineage>
        <taxon>Bacteria</taxon>
        <taxon>Bacillati</taxon>
        <taxon>Actinomycetota</taxon>
        <taxon>Actinomycetes</taxon>
        <taxon>Kitasatosporales</taxon>
        <taxon>Streptomycetaceae</taxon>
        <taxon>Streptomyces</taxon>
    </lineage>
</organism>
<dbReference type="EC" id="2.3.1.39" evidence="1"/>
<sequence length="299" mass="33690">MSVVMFFPGLVPSGYDAIRDFVTGDPHARRRFAAADEVLGYRLQDAYREASIYDWEVYEAGYMALTLALADWAEEKYGAAPSLCGGQSFGSFMAAVRSGALAYQEALELVRRSVVVETDYFDSLERPLGCHFFYRLSHEQVDALLAEVRARGEWAELSVILDERVHAVSAELTTLAWFEQRVREEGGFPFYTMNRAEHCSAVGGLRKRLHDEVYGGIEWRDATIPFLSDVDGRLLTDAEEIKQDLLDGWTTPVHWETVLRGMHRGGVREVWIPGPRNMFARITGNAFPTKVITPKGAIR</sequence>
<dbReference type="PANTHER" id="PTHR42681:SF1">
    <property type="entry name" value="MALONYL-COA-ACYL CARRIER PROTEIN TRANSACYLASE, MITOCHONDRIAL"/>
    <property type="match status" value="1"/>
</dbReference>
<reference evidence="6" key="1">
    <citation type="submission" date="2022-10" db="EMBL/GenBank/DDBJ databases">
        <title>The complete genomes of actinobacterial strains from the NBC collection.</title>
        <authorList>
            <person name="Joergensen T.S."/>
            <person name="Alvarez Arevalo M."/>
            <person name="Sterndorff E.B."/>
            <person name="Faurdal D."/>
            <person name="Vuksanovic O."/>
            <person name="Mourched A.-S."/>
            <person name="Charusanti P."/>
            <person name="Shaw S."/>
            <person name="Blin K."/>
            <person name="Weber T."/>
        </authorList>
    </citation>
    <scope>NUCLEOTIDE SEQUENCE</scope>
    <source>
        <strain evidence="6">NBC_00003</strain>
    </source>
</reference>
<dbReference type="GO" id="GO:0006633">
    <property type="term" value="P:fatty acid biosynthetic process"/>
    <property type="evidence" value="ECO:0007669"/>
    <property type="project" value="TreeGrafter"/>
</dbReference>
<keyword evidence="3" id="KW-0012">Acyltransferase</keyword>
<dbReference type="AlphaFoldDB" id="A0AAU2V9Y0"/>
<dbReference type="SUPFAM" id="SSF52151">
    <property type="entry name" value="FabD/lysophospholipase-like"/>
    <property type="match status" value="1"/>
</dbReference>
<name>A0AAU2V9Y0_9ACTN</name>
<dbReference type="PANTHER" id="PTHR42681">
    <property type="entry name" value="MALONYL-COA-ACYL CARRIER PROTEIN TRANSACYLASE, MITOCHONDRIAL"/>
    <property type="match status" value="1"/>
</dbReference>
<feature type="domain" description="Malonyl-CoA-[acyl-carrier-protein] transacylase small" evidence="5">
    <location>
        <begin position="133"/>
        <end position="193"/>
    </location>
</feature>
<evidence type="ECO:0000256" key="4">
    <source>
        <dbReference type="ARBA" id="ARBA00048462"/>
    </source>
</evidence>
<keyword evidence="2" id="KW-0808">Transferase</keyword>